<evidence type="ECO:0000313" key="1">
    <source>
        <dbReference type="EMBL" id="VWM04947.1"/>
    </source>
</evidence>
<sequence>MMGINEKDERRELLDAVADAGRLARGLDQLLESMAHADQLDPLDVEGILALRSISERCAERIEDAARILEAAERGLLCRTLNAARRKGTLRSRRGSRRVARPASSILAGARNWGALGQLSPLMVSSSSTM</sequence>
<dbReference type="EMBL" id="CABWIF010000060">
    <property type="protein sequence ID" value="VWM04947.1"/>
    <property type="molecule type" value="Genomic_DNA"/>
</dbReference>
<proteinExistence type="predicted"/>
<dbReference type="RefSeq" id="WP_226812587.1">
    <property type="nucleotide sequence ID" value="NZ_CABWIF010000060.1"/>
</dbReference>
<dbReference type="AlphaFoldDB" id="A0A5K1JHN9"/>
<organism evidence="1 2">
    <name type="scientific">Collinsella aerofaciens</name>
    <dbReference type="NCBI Taxonomy" id="74426"/>
    <lineage>
        <taxon>Bacteria</taxon>
        <taxon>Bacillati</taxon>
        <taxon>Actinomycetota</taxon>
        <taxon>Coriobacteriia</taxon>
        <taxon>Coriobacteriales</taxon>
        <taxon>Coriobacteriaceae</taxon>
        <taxon>Collinsella</taxon>
    </lineage>
</organism>
<gene>
    <name evidence="1" type="ORF">CKJAJONC_01007</name>
</gene>
<dbReference type="Proteomes" id="UP000368032">
    <property type="component" value="Unassembled WGS sequence"/>
</dbReference>
<reference evidence="1 2" key="1">
    <citation type="submission" date="2019-10" db="EMBL/GenBank/DDBJ databases">
        <authorList>
            <person name="Wolf R A."/>
        </authorList>
    </citation>
    <scope>NUCLEOTIDE SEQUENCE [LARGE SCALE GENOMIC DNA]</scope>
    <source>
        <strain evidence="1">Collinsella_aerofaciens_DSM_13712</strain>
    </source>
</reference>
<evidence type="ECO:0000313" key="2">
    <source>
        <dbReference type="Proteomes" id="UP000368032"/>
    </source>
</evidence>
<accession>A0A5K1JHN9</accession>
<protein>
    <submittedName>
        <fullName evidence="1">Uncharacterized protein</fullName>
    </submittedName>
</protein>
<name>A0A5K1JHN9_9ACTN</name>